<feature type="domain" description="HAT C-terminal dimerisation" evidence="1">
    <location>
        <begin position="263"/>
        <end position="335"/>
    </location>
</feature>
<dbReference type="AlphaFoldDB" id="A0A166N555"/>
<dbReference type="GO" id="GO:0046983">
    <property type="term" value="F:protein dimerization activity"/>
    <property type="evidence" value="ECO:0007669"/>
    <property type="project" value="InterPro"/>
</dbReference>
<name>A0A166N555_EXIGL</name>
<dbReference type="Proteomes" id="UP000077266">
    <property type="component" value="Unassembled WGS sequence"/>
</dbReference>
<sequence length="367" mass="42461">QRDEISLIRNISVKQRNGAMRKLRFHKLAEEKGLKPRNLLRDMPVRWSSTSFMLNRAWEMRTIVNKFIFELKDDEPKAKQKAALGEMLIQDDEWERVEIVRELFQLADEAQQMFSAERYPTLYNAMPAMLSLLAAWERRRLLPKFTDFVPALDAAITKLQKHIWKIRSAAPRTTVLHPEYKLGRMFRKFWGDLAPDLEERMEKLFSLRYEQLHKKPNGASNTVEPRLQTKRLLDEFSDDESNEILPSPAVAEPWRTEYRAWIDAHHELTQDMPLVRLWGVLTTQYPTWASLARDYLPVMGSSVSSERAFSGGGLVITDRRGSLKGDVVEALQSIKCALHNDLLVRAPMPSSILEAELVIEDSDDDGE</sequence>
<gene>
    <name evidence="2" type="ORF">EXIGLDRAFT_598521</name>
</gene>
<accession>A0A166N555</accession>
<dbReference type="PANTHER" id="PTHR23272:SF161">
    <property type="entry name" value="ZINC FINGER BED DOMAIN-CONTAINING PROTEIN RICESLEEPER 1-LIKE"/>
    <property type="match status" value="1"/>
</dbReference>
<dbReference type="InterPro" id="IPR008906">
    <property type="entry name" value="HATC_C_dom"/>
</dbReference>
<dbReference type="PANTHER" id="PTHR23272">
    <property type="entry name" value="BED FINGER-RELATED"/>
    <property type="match status" value="1"/>
</dbReference>
<reference evidence="2 3" key="1">
    <citation type="journal article" date="2016" name="Mol. Biol. Evol.">
        <title>Comparative Genomics of Early-Diverging Mushroom-Forming Fungi Provides Insights into the Origins of Lignocellulose Decay Capabilities.</title>
        <authorList>
            <person name="Nagy L.G."/>
            <person name="Riley R."/>
            <person name="Tritt A."/>
            <person name="Adam C."/>
            <person name="Daum C."/>
            <person name="Floudas D."/>
            <person name="Sun H."/>
            <person name="Yadav J.S."/>
            <person name="Pangilinan J."/>
            <person name="Larsson K.H."/>
            <person name="Matsuura K."/>
            <person name="Barry K."/>
            <person name="Labutti K."/>
            <person name="Kuo R."/>
            <person name="Ohm R.A."/>
            <person name="Bhattacharya S.S."/>
            <person name="Shirouzu T."/>
            <person name="Yoshinaga Y."/>
            <person name="Martin F.M."/>
            <person name="Grigoriev I.V."/>
            <person name="Hibbett D.S."/>
        </authorList>
    </citation>
    <scope>NUCLEOTIDE SEQUENCE [LARGE SCALE GENOMIC DNA]</scope>
    <source>
        <strain evidence="2 3">HHB12029</strain>
    </source>
</reference>
<evidence type="ECO:0000259" key="1">
    <source>
        <dbReference type="Pfam" id="PF05699"/>
    </source>
</evidence>
<dbReference type="EMBL" id="KV426768">
    <property type="protein sequence ID" value="KZV78765.1"/>
    <property type="molecule type" value="Genomic_DNA"/>
</dbReference>
<evidence type="ECO:0000313" key="3">
    <source>
        <dbReference type="Proteomes" id="UP000077266"/>
    </source>
</evidence>
<keyword evidence="3" id="KW-1185">Reference proteome</keyword>
<dbReference type="SUPFAM" id="SSF53098">
    <property type="entry name" value="Ribonuclease H-like"/>
    <property type="match status" value="1"/>
</dbReference>
<dbReference type="OrthoDB" id="3243659at2759"/>
<dbReference type="InParanoid" id="A0A166N555"/>
<evidence type="ECO:0000313" key="2">
    <source>
        <dbReference type="EMBL" id="KZV78765.1"/>
    </source>
</evidence>
<organism evidence="2 3">
    <name type="scientific">Exidia glandulosa HHB12029</name>
    <dbReference type="NCBI Taxonomy" id="1314781"/>
    <lineage>
        <taxon>Eukaryota</taxon>
        <taxon>Fungi</taxon>
        <taxon>Dikarya</taxon>
        <taxon>Basidiomycota</taxon>
        <taxon>Agaricomycotina</taxon>
        <taxon>Agaricomycetes</taxon>
        <taxon>Auriculariales</taxon>
        <taxon>Exidiaceae</taxon>
        <taxon>Exidia</taxon>
    </lineage>
</organism>
<feature type="non-terminal residue" evidence="2">
    <location>
        <position position="367"/>
    </location>
</feature>
<protein>
    <recommendedName>
        <fullName evidence="1">HAT C-terminal dimerisation domain-containing protein</fullName>
    </recommendedName>
</protein>
<dbReference type="InterPro" id="IPR012337">
    <property type="entry name" value="RNaseH-like_sf"/>
</dbReference>
<proteinExistence type="predicted"/>
<feature type="non-terminal residue" evidence="2">
    <location>
        <position position="1"/>
    </location>
</feature>
<dbReference type="Pfam" id="PF05699">
    <property type="entry name" value="Dimer_Tnp_hAT"/>
    <property type="match status" value="1"/>
</dbReference>